<comment type="similarity">
    <text evidence="7">Belongs to the sodium:neurotransmitter symporter (SNF) (TC 2.A.22) family.</text>
</comment>
<feature type="transmembrane region" description="Helical" evidence="9">
    <location>
        <begin position="271"/>
        <end position="288"/>
    </location>
</feature>
<keyword evidence="7" id="KW-0769">Symport</keyword>
<name>A0A8C5I1E6_GOUWI</name>
<feature type="transmembrane region" description="Helical" evidence="9">
    <location>
        <begin position="104"/>
        <end position="132"/>
    </location>
</feature>
<organism evidence="10 11">
    <name type="scientific">Gouania willdenowi</name>
    <name type="common">Blunt-snouted clingfish</name>
    <name type="synonym">Lepadogaster willdenowi</name>
    <dbReference type="NCBI Taxonomy" id="441366"/>
    <lineage>
        <taxon>Eukaryota</taxon>
        <taxon>Metazoa</taxon>
        <taxon>Chordata</taxon>
        <taxon>Craniata</taxon>
        <taxon>Vertebrata</taxon>
        <taxon>Euteleostomi</taxon>
        <taxon>Actinopterygii</taxon>
        <taxon>Neopterygii</taxon>
        <taxon>Teleostei</taxon>
        <taxon>Neoteleostei</taxon>
        <taxon>Acanthomorphata</taxon>
        <taxon>Ovalentaria</taxon>
        <taxon>Blenniimorphae</taxon>
        <taxon>Blenniiformes</taxon>
        <taxon>Gobiesocoidei</taxon>
        <taxon>Gobiesocidae</taxon>
        <taxon>Gobiesocinae</taxon>
        <taxon>Gouania</taxon>
    </lineage>
</organism>
<feature type="transmembrane region" description="Helical" evidence="9">
    <location>
        <begin position="440"/>
        <end position="458"/>
    </location>
</feature>
<reference evidence="10" key="1">
    <citation type="submission" date="2020-06" db="EMBL/GenBank/DDBJ databases">
        <authorList>
            <consortium name="Wellcome Sanger Institute Data Sharing"/>
        </authorList>
    </citation>
    <scope>NUCLEOTIDE SEQUENCE [LARGE SCALE GENOMIC DNA]</scope>
</reference>
<feature type="binding site" evidence="6">
    <location>
        <position position="38"/>
    </location>
    <ligand>
        <name>Na(+)</name>
        <dbReference type="ChEBI" id="CHEBI:29101"/>
        <label>1</label>
    </ligand>
</feature>
<dbReference type="SUPFAM" id="SSF161070">
    <property type="entry name" value="SNF-like"/>
    <property type="match status" value="1"/>
</dbReference>
<evidence type="ECO:0000256" key="9">
    <source>
        <dbReference type="SAM" id="Phobius"/>
    </source>
</evidence>
<evidence type="ECO:0000256" key="8">
    <source>
        <dbReference type="SAM" id="MobiDB-lite"/>
    </source>
</evidence>
<evidence type="ECO:0000256" key="1">
    <source>
        <dbReference type="ARBA" id="ARBA00004141"/>
    </source>
</evidence>
<dbReference type="InterPro" id="IPR037272">
    <property type="entry name" value="SNS_sf"/>
</dbReference>
<feature type="compositionally biased region" description="Polar residues" evidence="8">
    <location>
        <begin position="578"/>
        <end position="587"/>
    </location>
</feature>
<dbReference type="GO" id="GO:0005332">
    <property type="term" value="F:gamma-aminobutyric acid:sodium:chloride symporter activity"/>
    <property type="evidence" value="ECO:0007669"/>
    <property type="project" value="TreeGrafter"/>
</dbReference>
<gene>
    <name evidence="10" type="primary">LOC114462985</name>
</gene>
<keyword evidence="3 7" id="KW-0812">Transmembrane</keyword>
<protein>
    <recommendedName>
        <fullName evidence="7">Transporter</fullName>
    </recommendedName>
</protein>
<evidence type="ECO:0000256" key="6">
    <source>
        <dbReference type="PIRSR" id="PIRSR600175-1"/>
    </source>
</evidence>
<feature type="binding site" evidence="6">
    <location>
        <position position="45"/>
    </location>
    <ligand>
        <name>Na(+)</name>
        <dbReference type="ChEBI" id="CHEBI:29101"/>
        <label>1</label>
    </ligand>
</feature>
<dbReference type="InterPro" id="IPR000175">
    <property type="entry name" value="Na/ntran_symport"/>
</dbReference>
<dbReference type="AlphaFoldDB" id="A0A8C5I1E6"/>
<dbReference type="Proteomes" id="UP000694680">
    <property type="component" value="Chromosome 5"/>
</dbReference>
<dbReference type="Ensembl" id="ENSGWIT00000056901.1">
    <property type="protein sequence ID" value="ENSGWIP00000052735.1"/>
    <property type="gene ID" value="ENSGWIG00000025393.1"/>
</dbReference>
<proteinExistence type="inferred from homology"/>
<feature type="transmembrane region" description="Helical" evidence="9">
    <location>
        <begin position="300"/>
        <end position="321"/>
    </location>
</feature>
<dbReference type="PROSITE" id="PS50267">
    <property type="entry name" value="NA_NEUROTRAN_SYMP_3"/>
    <property type="match status" value="1"/>
</dbReference>
<feature type="transmembrane region" description="Helical" evidence="9">
    <location>
        <begin position="359"/>
        <end position="383"/>
    </location>
</feature>
<dbReference type="PANTHER" id="PTHR11616:SF261">
    <property type="entry name" value="TRANSPORTER"/>
    <property type="match status" value="1"/>
</dbReference>
<feature type="transmembrane region" description="Helical" evidence="9">
    <location>
        <begin position="479"/>
        <end position="503"/>
    </location>
</feature>
<dbReference type="CDD" id="cd11496">
    <property type="entry name" value="SLC6sbd-TauT-like"/>
    <property type="match status" value="1"/>
</dbReference>
<dbReference type="PRINTS" id="PR00176">
    <property type="entry name" value="NANEUSMPORT"/>
</dbReference>
<keyword evidence="6" id="KW-0915">Sodium</keyword>
<dbReference type="GO" id="GO:0046872">
    <property type="term" value="F:metal ion binding"/>
    <property type="evidence" value="ECO:0007669"/>
    <property type="project" value="UniProtKB-KW"/>
</dbReference>
<feature type="binding site" evidence="6">
    <location>
        <position position="371"/>
    </location>
    <ligand>
        <name>Na(+)</name>
        <dbReference type="ChEBI" id="CHEBI:29101"/>
        <label>1</label>
    </ligand>
</feature>
<evidence type="ECO:0000256" key="4">
    <source>
        <dbReference type="ARBA" id="ARBA00022989"/>
    </source>
</evidence>
<comment type="subcellular location">
    <subcellularLocation>
        <location evidence="1">Membrane</location>
        <topology evidence="1">Multi-pass membrane protein</topology>
    </subcellularLocation>
</comment>
<feature type="transmembrane region" description="Helical" evidence="9">
    <location>
        <begin position="32"/>
        <end position="50"/>
    </location>
</feature>
<feature type="binding site" evidence="6">
    <location>
        <position position="274"/>
    </location>
    <ligand>
        <name>Na(+)</name>
        <dbReference type="ChEBI" id="CHEBI:29101"/>
        <label>1</label>
    </ligand>
</feature>
<accession>A0A8C5I1E6</accession>
<evidence type="ECO:0000313" key="11">
    <source>
        <dbReference type="Proteomes" id="UP000694680"/>
    </source>
</evidence>
<keyword evidence="4 9" id="KW-1133">Transmembrane helix</keyword>
<feature type="transmembrane region" description="Helical" evidence="9">
    <location>
        <begin position="403"/>
        <end position="428"/>
    </location>
</feature>
<evidence type="ECO:0000256" key="7">
    <source>
        <dbReference type="RuleBase" id="RU003732"/>
    </source>
</evidence>
<feature type="binding site" evidence="6">
    <location>
        <position position="306"/>
    </location>
    <ligand>
        <name>Na(+)</name>
        <dbReference type="ChEBI" id="CHEBI:29101"/>
        <label>1</label>
    </ligand>
</feature>
<feature type="compositionally biased region" description="Basic and acidic residues" evidence="8">
    <location>
        <begin position="588"/>
        <end position="597"/>
    </location>
</feature>
<keyword evidence="11" id="KW-1185">Reference proteome</keyword>
<keyword evidence="5 9" id="KW-0472">Membrane</keyword>
<sequence>MAGSLHKLYHLPTKLAPQTVDERGKWGSKKEFLLSVAGAIIGLGNVWRFPYLCYKNGGGAFFIPYILFLVTCGVPLFVLETALGQYTSQGGIMCWRKICPLFEGMGYASQLIIFYGSISYIVILAWAFLYFFSSFSGQLPWASYGCVVLNNYNATANWTSSVNSSSSVVEFWQRRVLHISSGIDSLGKIQWDLALCLLLAWIICYFCVWKGVRSTGKATYITATFPFVMLIVLIFRGMTLPGAFRGLKFYLYPNTSRLADPQVWMDAGTQIFYSYAICLGCLTTLGSYNKYNNNCYRDSFFLCILNSGTSFLSGFAIFSVLGYMSEKQGVDIAAVAESGPGLVFIVYPQAVTLLPWPQVWSVCFFAMIILLGIDGQFAGLESIMTSLTDIYPTQIRRGYRRELCLMLICALSYLFGLLFVSQAGAYILQIFDHYVCSGPALLLMAIFQSVIIGWIYGAERFSDNIEDMIGYKPLFLFKYCWLYTTPLICSVSGTLVFLLLRYSPMRFNNSYVYPWWAYCIGWFLAMSSLTMIPVTMIYKLAKGKGTLWQVRDCQKDLTLFRKLYEQTLNTKLRLNGNQRKRAYQSTRNKSETKRMSH</sequence>
<reference evidence="10" key="2">
    <citation type="submission" date="2025-08" db="UniProtKB">
        <authorList>
            <consortium name="Ensembl"/>
        </authorList>
    </citation>
    <scope>IDENTIFICATION</scope>
</reference>
<evidence type="ECO:0000313" key="10">
    <source>
        <dbReference type="Ensembl" id="ENSGWIP00000052735.1"/>
    </source>
</evidence>
<feature type="binding site" evidence="6">
    <location>
        <position position="374"/>
    </location>
    <ligand>
        <name>Na(+)</name>
        <dbReference type="ChEBI" id="CHEBI:29101"/>
        <label>1</label>
    </ligand>
</feature>
<keyword evidence="6" id="KW-0479">Metal-binding</keyword>
<evidence type="ECO:0000256" key="3">
    <source>
        <dbReference type="ARBA" id="ARBA00022692"/>
    </source>
</evidence>
<dbReference type="PANTHER" id="PTHR11616">
    <property type="entry name" value="SODIUM/CHLORIDE DEPENDENT TRANSPORTER"/>
    <property type="match status" value="1"/>
</dbReference>
<dbReference type="GO" id="GO:0042995">
    <property type="term" value="C:cell projection"/>
    <property type="evidence" value="ECO:0007669"/>
    <property type="project" value="TreeGrafter"/>
</dbReference>
<feature type="transmembrane region" description="Helical" evidence="9">
    <location>
        <begin position="515"/>
        <end position="538"/>
    </location>
</feature>
<dbReference type="PROSITE" id="PS00610">
    <property type="entry name" value="NA_NEUROTRAN_SYMP_1"/>
    <property type="match status" value="1"/>
</dbReference>
<dbReference type="GO" id="GO:0005886">
    <property type="term" value="C:plasma membrane"/>
    <property type="evidence" value="ECO:0007669"/>
    <property type="project" value="TreeGrafter"/>
</dbReference>
<feature type="transmembrane region" description="Helical" evidence="9">
    <location>
        <begin position="220"/>
        <end position="244"/>
    </location>
</feature>
<evidence type="ECO:0000256" key="5">
    <source>
        <dbReference type="ARBA" id="ARBA00023136"/>
    </source>
</evidence>
<reference evidence="10" key="3">
    <citation type="submission" date="2025-09" db="UniProtKB">
        <authorList>
            <consortium name="Ensembl"/>
        </authorList>
    </citation>
    <scope>IDENTIFICATION</scope>
</reference>
<keyword evidence="2 7" id="KW-0813">Transport</keyword>
<feature type="transmembrane region" description="Helical" evidence="9">
    <location>
        <begin position="189"/>
        <end position="208"/>
    </location>
</feature>
<feature type="transmembrane region" description="Helical" evidence="9">
    <location>
        <begin position="62"/>
        <end position="83"/>
    </location>
</feature>
<feature type="region of interest" description="Disordered" evidence="8">
    <location>
        <begin position="578"/>
        <end position="597"/>
    </location>
</feature>
<dbReference type="Pfam" id="PF00209">
    <property type="entry name" value="SNF"/>
    <property type="match status" value="1"/>
</dbReference>
<evidence type="ECO:0000256" key="2">
    <source>
        <dbReference type="ARBA" id="ARBA00022448"/>
    </source>
</evidence>